<keyword evidence="3" id="KW-1185">Reference proteome</keyword>
<protein>
    <submittedName>
        <fullName evidence="2">Uncharacterized protein</fullName>
    </submittedName>
</protein>
<name>I4C957_DESTA</name>
<evidence type="ECO:0000313" key="3">
    <source>
        <dbReference type="Proteomes" id="UP000006055"/>
    </source>
</evidence>
<dbReference type="AlphaFoldDB" id="I4C957"/>
<gene>
    <name evidence="2" type="ordered locus">Desti_3446</name>
</gene>
<proteinExistence type="predicted"/>
<dbReference type="STRING" id="706587.Desti_3446"/>
<evidence type="ECO:0000313" key="2">
    <source>
        <dbReference type="EMBL" id="AFM26098.1"/>
    </source>
</evidence>
<dbReference type="HOGENOM" id="CLU_2092897_0_0_7"/>
<dbReference type="RefSeq" id="WP_014811232.1">
    <property type="nucleotide sequence ID" value="NC_018025.1"/>
</dbReference>
<reference evidence="3" key="1">
    <citation type="submission" date="2012-06" db="EMBL/GenBank/DDBJ databases">
        <title>Complete sequence of chromosome of Desulfomonile tiedjei DSM 6799.</title>
        <authorList>
            <person name="Lucas S."/>
            <person name="Copeland A."/>
            <person name="Lapidus A."/>
            <person name="Glavina del Rio T."/>
            <person name="Dalin E."/>
            <person name="Tice H."/>
            <person name="Bruce D."/>
            <person name="Goodwin L."/>
            <person name="Pitluck S."/>
            <person name="Peters L."/>
            <person name="Ovchinnikova G."/>
            <person name="Zeytun A."/>
            <person name="Lu M."/>
            <person name="Kyrpides N."/>
            <person name="Mavromatis K."/>
            <person name="Ivanova N."/>
            <person name="Brettin T."/>
            <person name="Detter J.C."/>
            <person name="Han C."/>
            <person name="Larimer F."/>
            <person name="Land M."/>
            <person name="Hauser L."/>
            <person name="Markowitz V."/>
            <person name="Cheng J.-F."/>
            <person name="Hugenholtz P."/>
            <person name="Woyke T."/>
            <person name="Wu D."/>
            <person name="Spring S."/>
            <person name="Schroeder M."/>
            <person name="Brambilla E."/>
            <person name="Klenk H.-P."/>
            <person name="Eisen J.A."/>
        </authorList>
    </citation>
    <scope>NUCLEOTIDE SEQUENCE [LARGE SCALE GENOMIC DNA]</scope>
    <source>
        <strain evidence="3">ATCC 49306 / DSM 6799 / DCB-1</strain>
    </source>
</reference>
<accession>I4C957</accession>
<organism evidence="2 3">
    <name type="scientific">Desulfomonile tiedjei (strain ATCC 49306 / DSM 6799 / DCB-1)</name>
    <dbReference type="NCBI Taxonomy" id="706587"/>
    <lineage>
        <taxon>Bacteria</taxon>
        <taxon>Pseudomonadati</taxon>
        <taxon>Thermodesulfobacteriota</taxon>
        <taxon>Desulfomonilia</taxon>
        <taxon>Desulfomonilales</taxon>
        <taxon>Desulfomonilaceae</taxon>
        <taxon>Desulfomonile</taxon>
    </lineage>
</organism>
<dbReference type="KEGG" id="dti:Desti_3446"/>
<dbReference type="Proteomes" id="UP000006055">
    <property type="component" value="Chromosome"/>
</dbReference>
<feature type="region of interest" description="Disordered" evidence="1">
    <location>
        <begin position="1"/>
        <end position="22"/>
    </location>
</feature>
<dbReference type="EMBL" id="CP003360">
    <property type="protein sequence ID" value="AFM26098.1"/>
    <property type="molecule type" value="Genomic_DNA"/>
</dbReference>
<sequence length="116" mass="13440">MKEKKSAQSGKSRKPLDEPPLPEWLLDETATLKEIIEWWKAREATTLNAIERRPVFLGKTKNSGIRVNEIILDRAMNKARQERLRTGGNLSQLVEWLLWIYIGSPDDVVEQLKRSD</sequence>
<evidence type="ECO:0000256" key="1">
    <source>
        <dbReference type="SAM" id="MobiDB-lite"/>
    </source>
</evidence>